<reference evidence="5" key="1">
    <citation type="submission" date="2016-10" db="EMBL/GenBank/DDBJ databases">
        <authorList>
            <person name="Varghese N."/>
            <person name="Submissions S."/>
        </authorList>
    </citation>
    <scope>NUCLEOTIDE SEQUENCE [LARGE SCALE GENOMIC DNA]</scope>
    <source>
        <strain evidence="5">DSM 21620</strain>
    </source>
</reference>
<accession>A0A1G6IPS1</accession>
<evidence type="ECO:0000313" key="5">
    <source>
        <dbReference type="Proteomes" id="UP000198666"/>
    </source>
</evidence>
<name>A0A1G6IPS1_9BACI</name>
<dbReference type="Pfam" id="PF17853">
    <property type="entry name" value="GGDEF_2"/>
    <property type="match status" value="1"/>
</dbReference>
<dbReference type="EMBL" id="FMZB01000001">
    <property type="protein sequence ID" value="SDC08431.1"/>
    <property type="molecule type" value="Genomic_DNA"/>
</dbReference>
<comment type="similarity">
    <text evidence="1">Belongs to the CdaR family.</text>
</comment>
<dbReference type="InterPro" id="IPR041522">
    <property type="entry name" value="CdaR_GGDEF"/>
</dbReference>
<evidence type="ECO:0000259" key="3">
    <source>
        <dbReference type="Pfam" id="PF17853"/>
    </source>
</evidence>
<keyword evidence="4" id="KW-0238">DNA-binding</keyword>
<keyword evidence="5" id="KW-1185">Reference proteome</keyword>
<dbReference type="Pfam" id="PF13556">
    <property type="entry name" value="HTH_30"/>
    <property type="match status" value="1"/>
</dbReference>
<dbReference type="STRING" id="361279.SAMN05421663_101350"/>
<evidence type="ECO:0000259" key="2">
    <source>
        <dbReference type="Pfam" id="PF13556"/>
    </source>
</evidence>
<feature type="domain" description="CdaR GGDEF-like" evidence="3">
    <location>
        <begin position="172"/>
        <end position="291"/>
    </location>
</feature>
<dbReference type="InterPro" id="IPR025736">
    <property type="entry name" value="PucR_C-HTH_dom"/>
</dbReference>
<feature type="domain" description="PucR C-terminal helix-turn-helix" evidence="2">
    <location>
        <begin position="344"/>
        <end position="400"/>
    </location>
</feature>
<gene>
    <name evidence="4" type="ORF">SAMN05421663_101350</name>
</gene>
<dbReference type="OrthoDB" id="9792148at2"/>
<protein>
    <submittedName>
        <fullName evidence="4">DNA-binding transcriptional regulator, PucR family</fullName>
    </submittedName>
</protein>
<dbReference type="GO" id="GO:0003677">
    <property type="term" value="F:DNA binding"/>
    <property type="evidence" value="ECO:0007669"/>
    <property type="project" value="UniProtKB-KW"/>
</dbReference>
<evidence type="ECO:0000313" key="4">
    <source>
        <dbReference type="EMBL" id="SDC08431.1"/>
    </source>
</evidence>
<proteinExistence type="inferred from homology"/>
<dbReference type="PANTHER" id="PTHR33744">
    <property type="entry name" value="CARBOHYDRATE DIACID REGULATOR"/>
    <property type="match status" value="1"/>
</dbReference>
<evidence type="ECO:0000256" key="1">
    <source>
        <dbReference type="ARBA" id="ARBA00006754"/>
    </source>
</evidence>
<dbReference type="Gene3D" id="1.10.10.2840">
    <property type="entry name" value="PucR C-terminal helix-turn-helix domain"/>
    <property type="match status" value="1"/>
</dbReference>
<sequence>MELFDRILSINDLDAVIDLLSFELERPVIVEGADYTLLAYNSHYIHHFDEANKQTIFTKKWTLPIYETFIEAGIVNKLKTYERPFTVGSMPEIGLNTRMVVSAKHNEHVRGYVWIQEMEKPLSATEIDFLYDVSFHIGRLIYDIQKSKLKQEEKEEQFYQNIFNNLYKRASDLEWGAKEFGVKVPDYVAVAAVELAKPDEKLLDNLQQVAQTSLQLEDKLHHVLIKGETLLILLGGKKADAPIDSLALEVIQRIRDYAKDKGASIVSGVGGLYAASLDLLTSAAQAKEVIQAYKLTHRPISPFYKDLHVCRYLQAIVEKNKELGYESEYLQRIRKLDPHDKKELFKTLELYLLHNCKIKPTAAALFVHPNTVNYRINQINDELQLDLTDVMQKFQLLLDLMTRSKAYEEN</sequence>
<dbReference type="InterPro" id="IPR042070">
    <property type="entry name" value="PucR_C-HTH_sf"/>
</dbReference>
<dbReference type="RefSeq" id="WP_093725368.1">
    <property type="nucleotide sequence ID" value="NZ_FMZB01000001.1"/>
</dbReference>
<dbReference type="InterPro" id="IPR051448">
    <property type="entry name" value="CdaR-like_regulators"/>
</dbReference>
<dbReference type="AlphaFoldDB" id="A0A1G6IPS1"/>
<organism evidence="4 5">
    <name type="scientific">Terribacillus halophilus</name>
    <dbReference type="NCBI Taxonomy" id="361279"/>
    <lineage>
        <taxon>Bacteria</taxon>
        <taxon>Bacillati</taxon>
        <taxon>Bacillota</taxon>
        <taxon>Bacilli</taxon>
        <taxon>Bacillales</taxon>
        <taxon>Bacillaceae</taxon>
        <taxon>Terribacillus</taxon>
    </lineage>
</organism>
<dbReference type="Proteomes" id="UP000198666">
    <property type="component" value="Unassembled WGS sequence"/>
</dbReference>
<dbReference type="PANTHER" id="PTHR33744:SF1">
    <property type="entry name" value="DNA-BINDING TRANSCRIPTIONAL ACTIVATOR ADER"/>
    <property type="match status" value="1"/>
</dbReference>